<proteinExistence type="predicted"/>
<dbReference type="PANTHER" id="PTHR47129:SF1">
    <property type="entry name" value="NMRA-LIKE DOMAIN-CONTAINING PROTEIN"/>
    <property type="match status" value="1"/>
</dbReference>
<dbReference type="EC" id="1.6.5.2" evidence="2"/>
<dbReference type="InterPro" id="IPR016040">
    <property type="entry name" value="NAD(P)-bd_dom"/>
</dbReference>
<sequence>MKKLLVTGAGGHLGRLVVENLLEAKAGPILATTRDPGKLTDLAARGVEVRRADFDDPSSLARAFKGAERLLLISTDAVDGTDRRVKQHRNAVAAAEKAGVKHIVYTSAPSPAPTERPSVEGDHFWTEAAIFASKLDWTILRNNLYAETILMGLPHAVQSGELISATHGGGRTYIAREDAARVASAALVSAKGRQVLDVTGPHPVTQAELVAIASELSGRPVAHVDVSAASLREGLAHAGLPPAVVDLLVAFDVSASEGKHAVRTDVVDTLTGRAPISVREFLVSNRAALQMAA</sequence>
<dbReference type="Proteomes" id="UP000431269">
    <property type="component" value="Chromosome"/>
</dbReference>
<dbReference type="GO" id="GO:0003955">
    <property type="term" value="F:NAD(P)H dehydrogenase (quinone) activity"/>
    <property type="evidence" value="ECO:0007669"/>
    <property type="project" value="UniProtKB-EC"/>
</dbReference>
<dbReference type="KEGG" id="tsv:DSM104635_02982"/>
<dbReference type="RefSeq" id="WP_158766932.1">
    <property type="nucleotide sequence ID" value="NZ_CP047045.1"/>
</dbReference>
<gene>
    <name evidence="2" type="primary">qorB_2</name>
    <name evidence="2" type="ORF">DSM104635_02982</name>
</gene>
<dbReference type="SUPFAM" id="SSF51735">
    <property type="entry name" value="NAD(P)-binding Rossmann-fold domains"/>
    <property type="match status" value="1"/>
</dbReference>
<organism evidence="2 3">
    <name type="scientific">Terricaulis silvestris</name>
    <dbReference type="NCBI Taxonomy" id="2686094"/>
    <lineage>
        <taxon>Bacteria</taxon>
        <taxon>Pseudomonadati</taxon>
        <taxon>Pseudomonadota</taxon>
        <taxon>Alphaproteobacteria</taxon>
        <taxon>Caulobacterales</taxon>
        <taxon>Caulobacteraceae</taxon>
        <taxon>Terricaulis</taxon>
    </lineage>
</organism>
<accession>A0A6I6MUG6</accession>
<dbReference type="Gene3D" id="3.90.25.10">
    <property type="entry name" value="UDP-galactose 4-epimerase, domain 1"/>
    <property type="match status" value="1"/>
</dbReference>
<reference evidence="3" key="1">
    <citation type="submission" date="2019-12" db="EMBL/GenBank/DDBJ databases">
        <title>Complete genome of Terracaulis silvestris 0127_4.</title>
        <authorList>
            <person name="Vieira S."/>
            <person name="Riedel T."/>
            <person name="Sproer C."/>
            <person name="Pascual J."/>
            <person name="Boedeker C."/>
            <person name="Overmann J."/>
        </authorList>
    </citation>
    <scope>NUCLEOTIDE SEQUENCE [LARGE SCALE GENOMIC DNA]</scope>
    <source>
        <strain evidence="3">0127_4</strain>
    </source>
</reference>
<dbReference type="InterPro" id="IPR036291">
    <property type="entry name" value="NAD(P)-bd_dom_sf"/>
</dbReference>
<keyword evidence="3" id="KW-1185">Reference proteome</keyword>
<protein>
    <submittedName>
        <fullName evidence="2">Quinone oxidoreductase 2</fullName>
        <ecNumber evidence="2">1.6.5.2</ecNumber>
    </submittedName>
</protein>
<dbReference type="Gene3D" id="3.40.50.720">
    <property type="entry name" value="NAD(P)-binding Rossmann-like Domain"/>
    <property type="match status" value="1"/>
</dbReference>
<keyword evidence="2" id="KW-0560">Oxidoreductase</keyword>
<evidence type="ECO:0000313" key="3">
    <source>
        <dbReference type="Proteomes" id="UP000431269"/>
    </source>
</evidence>
<dbReference type="InterPro" id="IPR052718">
    <property type="entry name" value="NmrA-type_oxidoreductase"/>
</dbReference>
<evidence type="ECO:0000313" key="2">
    <source>
        <dbReference type="EMBL" id="QGZ96124.1"/>
    </source>
</evidence>
<dbReference type="PANTHER" id="PTHR47129">
    <property type="entry name" value="QUINONE OXIDOREDUCTASE 2"/>
    <property type="match status" value="1"/>
</dbReference>
<dbReference type="AlphaFoldDB" id="A0A6I6MUG6"/>
<feature type="domain" description="NAD(P)-binding" evidence="1">
    <location>
        <begin position="8"/>
        <end position="187"/>
    </location>
</feature>
<dbReference type="EMBL" id="CP047045">
    <property type="protein sequence ID" value="QGZ96124.1"/>
    <property type="molecule type" value="Genomic_DNA"/>
</dbReference>
<name>A0A6I6MUG6_9CAUL</name>
<evidence type="ECO:0000259" key="1">
    <source>
        <dbReference type="Pfam" id="PF13460"/>
    </source>
</evidence>
<dbReference type="CDD" id="cd05269">
    <property type="entry name" value="TMR_SDR_a"/>
    <property type="match status" value="1"/>
</dbReference>
<dbReference type="Pfam" id="PF13460">
    <property type="entry name" value="NAD_binding_10"/>
    <property type="match status" value="1"/>
</dbReference>